<dbReference type="AlphaFoldDB" id="A0A1A9BJJ4"/>
<protein>
    <submittedName>
        <fullName evidence="1">Uncharacterized protein</fullName>
    </submittedName>
</protein>
<evidence type="ECO:0000313" key="2">
    <source>
        <dbReference type="Proteomes" id="UP000199558"/>
    </source>
</evidence>
<dbReference type="RefSeq" id="WP_091584256.1">
    <property type="nucleotide sequence ID" value="NZ_FLRH01000004.1"/>
</dbReference>
<dbReference type="OrthoDB" id="3388562at2"/>
<dbReference type="Proteomes" id="UP000199558">
    <property type="component" value="Unassembled WGS sequence"/>
</dbReference>
<organism evidence="1 2">
    <name type="scientific">Micromonospora sediminicola</name>
    <dbReference type="NCBI Taxonomy" id="946078"/>
    <lineage>
        <taxon>Bacteria</taxon>
        <taxon>Bacillati</taxon>
        <taxon>Actinomycetota</taxon>
        <taxon>Actinomycetes</taxon>
        <taxon>Micromonosporales</taxon>
        <taxon>Micromonosporaceae</taxon>
        <taxon>Micromonospora</taxon>
    </lineage>
</organism>
<name>A0A1A9BJJ4_9ACTN</name>
<evidence type="ECO:0000313" key="1">
    <source>
        <dbReference type="EMBL" id="SBT69052.1"/>
    </source>
</evidence>
<reference evidence="2" key="1">
    <citation type="submission" date="2016-06" db="EMBL/GenBank/DDBJ databases">
        <authorList>
            <person name="Varghese N."/>
            <person name="Submissions Spin"/>
        </authorList>
    </citation>
    <scope>NUCLEOTIDE SEQUENCE [LARGE SCALE GENOMIC DNA]</scope>
    <source>
        <strain evidence="2">DSM 45794</strain>
    </source>
</reference>
<dbReference type="EMBL" id="FLRH01000004">
    <property type="protein sequence ID" value="SBT69052.1"/>
    <property type="molecule type" value="Genomic_DNA"/>
</dbReference>
<gene>
    <name evidence="1" type="ORF">GA0070622_6170</name>
</gene>
<proteinExistence type="predicted"/>
<accession>A0A1A9BJJ4</accession>
<keyword evidence="2" id="KW-1185">Reference proteome</keyword>
<sequence>MVVEEHWWNGVSNPRGRRDVYIRTDGSQWQVQAQIGGAAGRSKIQQCPSRGSASILAGAWRASGSGWRAMPR</sequence>